<keyword evidence="2" id="KW-1185">Reference proteome</keyword>
<comment type="caution">
    <text evidence="1">The sequence shown here is derived from an EMBL/GenBank/DDBJ whole genome shotgun (WGS) entry which is preliminary data.</text>
</comment>
<sequence>MIDADNKAASKARKMKTASFKSRVASAILSGGLSSAIKAGYSLWHKLLGPGSANCPNTFAGDPINVVSGNFYLTRRDITIPSRGIGQDF</sequence>
<protein>
    <submittedName>
        <fullName evidence="1">Uncharacterized protein</fullName>
    </submittedName>
</protein>
<name>A0A4Q0I0Q5_9FIRM</name>
<accession>A0A4Q0I0Q5</accession>
<evidence type="ECO:0000313" key="2">
    <source>
        <dbReference type="Proteomes" id="UP000289166"/>
    </source>
</evidence>
<dbReference type="Proteomes" id="UP000289166">
    <property type="component" value="Unassembled WGS sequence"/>
</dbReference>
<gene>
    <name evidence="1" type="ORF">EFD62_15760</name>
</gene>
<dbReference type="OrthoDB" id="9960020at2"/>
<dbReference type="AlphaFoldDB" id="A0A4Q0I0Q5"/>
<dbReference type="EMBL" id="RLII01000035">
    <property type="protein sequence ID" value="RXE57804.1"/>
    <property type="molecule type" value="Genomic_DNA"/>
</dbReference>
<organism evidence="1 2">
    <name type="scientific">Acetivibrio mesophilus</name>
    <dbReference type="NCBI Taxonomy" id="2487273"/>
    <lineage>
        <taxon>Bacteria</taxon>
        <taxon>Bacillati</taxon>
        <taxon>Bacillota</taxon>
        <taxon>Clostridia</taxon>
        <taxon>Eubacteriales</taxon>
        <taxon>Oscillospiraceae</taxon>
        <taxon>Acetivibrio</taxon>
    </lineage>
</organism>
<proteinExistence type="predicted"/>
<reference evidence="2" key="1">
    <citation type="submission" date="2018-11" db="EMBL/GenBank/DDBJ databases">
        <title>Genome sequencing of a novel mesophilic and cellulolytic organism within the genus Hungateiclostridium.</title>
        <authorList>
            <person name="Rettenmaier R."/>
            <person name="Liebl W."/>
            <person name="Zverlov V."/>
        </authorList>
    </citation>
    <scope>NUCLEOTIDE SEQUENCE [LARGE SCALE GENOMIC DNA]</scope>
    <source>
        <strain evidence="2">N2K1</strain>
    </source>
</reference>
<evidence type="ECO:0000313" key="1">
    <source>
        <dbReference type="EMBL" id="RXE57804.1"/>
    </source>
</evidence>